<dbReference type="GO" id="GO:0005743">
    <property type="term" value="C:mitochondrial inner membrane"/>
    <property type="evidence" value="ECO:0007669"/>
    <property type="project" value="InterPro"/>
</dbReference>
<comment type="subcellular location">
    <subcellularLocation>
        <location evidence="1">Mitochondrion</location>
    </subcellularLocation>
</comment>
<dbReference type="AlphaFoldDB" id="A0AAJ0G780"/>
<dbReference type="Proteomes" id="UP001271007">
    <property type="component" value="Unassembled WGS sequence"/>
</dbReference>
<dbReference type="InterPro" id="IPR051975">
    <property type="entry name" value="mtLSU_mL45"/>
</dbReference>
<evidence type="ECO:0000313" key="4">
    <source>
        <dbReference type="EMBL" id="KAK3046276.1"/>
    </source>
</evidence>
<accession>A0AAJ0G780</accession>
<comment type="caution">
    <text evidence="4">The sequence shown here is derived from an EMBL/GenBank/DDBJ whole genome shotgun (WGS) entry which is preliminary data.</text>
</comment>
<proteinExistence type="predicted"/>
<sequence length="271" mass="31317">MALLQKKQEREALGAGQLPDDMGLLTGTFIMPYGKNRPSWFTNRKARWKLEKHRWWTRMYEVFALATWRYIYVRPRPRVKPFSTPALAKDLHHKMYTYFAAGNLDAIAPNLCPGLLSSLRARMGRRPPTTYLKWTLHRHLSRPRLVSLRSTFVPGPKEETHYSRNGVIQAIIRIHSLQSLQSVKKVKVVEQGVTVLREVAVDSSGKEIPNAPRPDNEEASLSRAKETVEYIVLQSVLRRSKMAPWMVWGTAEETSLRKLEKEEKKERGEKS</sequence>
<organism evidence="4 5">
    <name type="scientific">Extremus antarcticus</name>
    <dbReference type="NCBI Taxonomy" id="702011"/>
    <lineage>
        <taxon>Eukaryota</taxon>
        <taxon>Fungi</taxon>
        <taxon>Dikarya</taxon>
        <taxon>Ascomycota</taxon>
        <taxon>Pezizomycotina</taxon>
        <taxon>Dothideomycetes</taxon>
        <taxon>Dothideomycetidae</taxon>
        <taxon>Mycosphaerellales</taxon>
        <taxon>Extremaceae</taxon>
        <taxon>Extremus</taxon>
    </lineage>
</organism>
<dbReference type="EMBL" id="JAWDJX010000102">
    <property type="protein sequence ID" value="KAK3046276.1"/>
    <property type="molecule type" value="Genomic_DNA"/>
</dbReference>
<dbReference type="GO" id="GO:0032979">
    <property type="term" value="P:protein insertion into mitochondrial inner membrane from matrix"/>
    <property type="evidence" value="ECO:0007669"/>
    <property type="project" value="InterPro"/>
</dbReference>
<dbReference type="InterPro" id="IPR024621">
    <property type="entry name" value="Mba1"/>
</dbReference>
<evidence type="ECO:0000256" key="3">
    <source>
        <dbReference type="ARBA" id="ARBA00023128"/>
    </source>
</evidence>
<reference evidence="4" key="1">
    <citation type="submission" date="2023-04" db="EMBL/GenBank/DDBJ databases">
        <title>Black Yeasts Isolated from many extreme environments.</title>
        <authorList>
            <person name="Coleine C."/>
            <person name="Stajich J.E."/>
            <person name="Selbmann L."/>
        </authorList>
    </citation>
    <scope>NUCLEOTIDE SEQUENCE</scope>
    <source>
        <strain evidence="4">CCFEE 5312</strain>
    </source>
</reference>
<evidence type="ECO:0000313" key="5">
    <source>
        <dbReference type="Proteomes" id="UP001271007"/>
    </source>
</evidence>
<evidence type="ECO:0000256" key="2">
    <source>
        <dbReference type="ARBA" id="ARBA00022946"/>
    </source>
</evidence>
<keyword evidence="3" id="KW-0496">Mitochondrion</keyword>
<dbReference type="Gene3D" id="3.10.450.240">
    <property type="match status" value="1"/>
</dbReference>
<evidence type="ECO:0000256" key="1">
    <source>
        <dbReference type="ARBA" id="ARBA00004173"/>
    </source>
</evidence>
<name>A0AAJ0G780_9PEZI</name>
<keyword evidence="2" id="KW-0809">Transit peptide</keyword>
<dbReference type="PANTHER" id="PTHR28554">
    <property type="entry name" value="39S RIBOSOMAL PROTEIN L45, MITOCHONDRIAL"/>
    <property type="match status" value="1"/>
</dbReference>
<keyword evidence="5" id="KW-1185">Reference proteome</keyword>
<protein>
    <submittedName>
        <fullName evidence="4">Uncharacterized protein</fullName>
    </submittedName>
</protein>
<dbReference type="Pfam" id="PF07961">
    <property type="entry name" value="MBA1"/>
    <property type="match status" value="1"/>
</dbReference>
<dbReference type="PANTHER" id="PTHR28554:SF1">
    <property type="entry name" value="LARGE RIBOSOMAL SUBUNIT PROTEIN ML45"/>
    <property type="match status" value="1"/>
</dbReference>
<gene>
    <name evidence="4" type="ORF">LTR09_012225</name>
</gene>